<proteinExistence type="predicted"/>
<dbReference type="Proteomes" id="UP001060085">
    <property type="component" value="Linkage Group LG07"/>
</dbReference>
<reference evidence="2" key="1">
    <citation type="journal article" date="2023" name="Nat. Plants">
        <title>Single-cell RNA sequencing provides a high-resolution roadmap for understanding the multicellular compartmentation of specialized metabolism.</title>
        <authorList>
            <person name="Sun S."/>
            <person name="Shen X."/>
            <person name="Li Y."/>
            <person name="Li Y."/>
            <person name="Wang S."/>
            <person name="Li R."/>
            <person name="Zhang H."/>
            <person name="Shen G."/>
            <person name="Guo B."/>
            <person name="Wei J."/>
            <person name="Xu J."/>
            <person name="St-Pierre B."/>
            <person name="Chen S."/>
            <person name="Sun C."/>
        </authorList>
    </citation>
    <scope>NUCLEOTIDE SEQUENCE [LARGE SCALE GENOMIC DNA]</scope>
</reference>
<accession>A0ACB9ZW79</accession>
<organism evidence="1 2">
    <name type="scientific">Catharanthus roseus</name>
    <name type="common">Madagascar periwinkle</name>
    <name type="synonym">Vinca rosea</name>
    <dbReference type="NCBI Taxonomy" id="4058"/>
    <lineage>
        <taxon>Eukaryota</taxon>
        <taxon>Viridiplantae</taxon>
        <taxon>Streptophyta</taxon>
        <taxon>Embryophyta</taxon>
        <taxon>Tracheophyta</taxon>
        <taxon>Spermatophyta</taxon>
        <taxon>Magnoliopsida</taxon>
        <taxon>eudicotyledons</taxon>
        <taxon>Gunneridae</taxon>
        <taxon>Pentapetalae</taxon>
        <taxon>asterids</taxon>
        <taxon>lamiids</taxon>
        <taxon>Gentianales</taxon>
        <taxon>Apocynaceae</taxon>
        <taxon>Rauvolfioideae</taxon>
        <taxon>Vinceae</taxon>
        <taxon>Catharanthinae</taxon>
        <taxon>Catharanthus</taxon>
    </lineage>
</organism>
<dbReference type="EMBL" id="CM044707">
    <property type="protein sequence ID" value="KAI5652888.1"/>
    <property type="molecule type" value="Genomic_DNA"/>
</dbReference>
<name>A0ACB9ZW79_CATRO</name>
<evidence type="ECO:0000313" key="1">
    <source>
        <dbReference type="EMBL" id="KAI5652888.1"/>
    </source>
</evidence>
<comment type="caution">
    <text evidence="1">The sequence shown here is derived from an EMBL/GenBank/DDBJ whole genome shotgun (WGS) entry which is preliminary data.</text>
</comment>
<evidence type="ECO:0000313" key="2">
    <source>
        <dbReference type="Proteomes" id="UP001060085"/>
    </source>
</evidence>
<sequence length="439" mass="51193">MEYYIFIETRGKNYFLPNFKPHKFKPQKLNPKFKPHKGIFQPSHIFSPKDGYDLYIHLSTSQHIAKNRRQFSSFGQKASNHLARIKSQLLDFLTTIFRANSNHGMKAKGEGMGKLKLTLELHASFVTLVGNVMVNPFTCEVAFDIDHMLKIKPSFHDLELLHDNLFFHLLDTNFSSSCASMLSKIHIFFGSFAKSGYDERVSWFPWSLCSDLLAKLKEEFVKNCDCVSSFLYASMKIFCGFISSIQLLYFKSHRLEFPHDEQKVLIIDGFLKALLLGNFHGFQFYHFHFKEFMRMPICGKKMDGSFEVLRVHLCDFVQSIFENGVFELTWKYLDEKHLVYSIYFIDYLLKVVILENIIVQNTNSLAKLLNLPFGGTLIYSLTFNEFSDELILKRELKVFHVLMINQDCSLMNSFLKSFGKILSKLFILPFSFQRNLLET</sequence>
<keyword evidence="2" id="KW-1185">Reference proteome</keyword>
<protein>
    <submittedName>
        <fullName evidence="1">Uncharacterized protein</fullName>
    </submittedName>
</protein>
<gene>
    <name evidence="1" type="ORF">M9H77_30075</name>
</gene>